<dbReference type="AlphaFoldDB" id="A0A512N217"/>
<evidence type="ECO:0000313" key="2">
    <source>
        <dbReference type="EMBL" id="GEP53029.1"/>
    </source>
</evidence>
<dbReference type="EMBL" id="BKAJ01000004">
    <property type="protein sequence ID" value="GEP53029.1"/>
    <property type="molecule type" value="Genomic_DNA"/>
</dbReference>
<dbReference type="Gene3D" id="3.40.50.1110">
    <property type="entry name" value="SGNH hydrolase"/>
    <property type="match status" value="1"/>
</dbReference>
<dbReference type="OrthoDB" id="7374299at2"/>
<keyword evidence="1" id="KW-0732">Signal</keyword>
<evidence type="ECO:0000313" key="3">
    <source>
        <dbReference type="Proteomes" id="UP000321058"/>
    </source>
</evidence>
<comment type="caution">
    <text evidence="2">The sequence shown here is derived from an EMBL/GenBank/DDBJ whole genome shotgun (WGS) entry which is preliminary data.</text>
</comment>
<proteinExistence type="predicted"/>
<gene>
    <name evidence="2" type="ORF">RSO01_01950</name>
</gene>
<dbReference type="RefSeq" id="WP_147145252.1">
    <property type="nucleotide sequence ID" value="NZ_BKAJ01000004.1"/>
</dbReference>
<accession>A0A512N217</accession>
<dbReference type="InterPro" id="IPR036514">
    <property type="entry name" value="SGNH_hydro_sf"/>
</dbReference>
<feature type="chain" id="PRO_5021790967" description="SGNH hydrolase-type esterase domain-containing protein" evidence="1">
    <location>
        <begin position="30"/>
        <end position="513"/>
    </location>
</feature>
<name>A0A512N217_9HYPH</name>
<protein>
    <recommendedName>
        <fullName evidence="4">SGNH hydrolase-type esterase domain-containing protein</fullName>
    </recommendedName>
</protein>
<evidence type="ECO:0000256" key="1">
    <source>
        <dbReference type="SAM" id="SignalP"/>
    </source>
</evidence>
<feature type="signal peptide" evidence="1">
    <location>
        <begin position="1"/>
        <end position="29"/>
    </location>
</feature>
<dbReference type="GO" id="GO:0016788">
    <property type="term" value="F:hydrolase activity, acting on ester bonds"/>
    <property type="evidence" value="ECO:0007669"/>
    <property type="project" value="UniProtKB-ARBA"/>
</dbReference>
<organism evidence="2 3">
    <name type="scientific">Reyranella soli</name>
    <dbReference type="NCBI Taxonomy" id="1230389"/>
    <lineage>
        <taxon>Bacteria</taxon>
        <taxon>Pseudomonadati</taxon>
        <taxon>Pseudomonadota</taxon>
        <taxon>Alphaproteobacteria</taxon>
        <taxon>Hyphomicrobiales</taxon>
        <taxon>Reyranellaceae</taxon>
        <taxon>Reyranella</taxon>
    </lineage>
</organism>
<keyword evidence="3" id="KW-1185">Reference proteome</keyword>
<evidence type="ECO:0008006" key="4">
    <source>
        <dbReference type="Google" id="ProtNLM"/>
    </source>
</evidence>
<dbReference type="SUPFAM" id="SSF52266">
    <property type="entry name" value="SGNH hydrolase"/>
    <property type="match status" value="1"/>
</dbReference>
<reference evidence="2 3" key="1">
    <citation type="submission" date="2019-07" db="EMBL/GenBank/DDBJ databases">
        <title>Whole genome shotgun sequence of Reyranella soli NBRC 108950.</title>
        <authorList>
            <person name="Hosoyama A."/>
            <person name="Uohara A."/>
            <person name="Ohji S."/>
            <person name="Ichikawa N."/>
        </authorList>
    </citation>
    <scope>NUCLEOTIDE SEQUENCE [LARGE SCALE GENOMIC DNA]</scope>
    <source>
        <strain evidence="2 3">NBRC 108950</strain>
    </source>
</reference>
<sequence length="513" mass="56655">MPQSAAKARLSKFLGNGLLLLASLGISLAAAEAFTRWQDDVPLFDFPLPLPVGQDTAASHVASLPSVAGVNRDWFSDKVPPPPRQPVPEQWQRWYDDLERKHAATGSLFRGGDMFKVWNTALTPNPCEHIMLRDAPGALFVFDPPDGNPLPPFRFLPSATNPETMVTNEFGWRGGPVTFARSPRTVRIVFVGSSTVVSSHHMPHSFPEFVGHFLNRWAKARGLDVRFEVLNAARESIGSTGIAAIVRQEVVPTRPDLVIYYEGGNQFALESIADSVPQRPSTADRAPPGPLAKLLRDAARWSALARRLEASTGLLDQPGNGAEWPKPAYTLKWPAGLDENAPDITRADLPVNLPVILGDLDQIRTDLAKVDAELAISSFIWMVRDGLVLDPMRHRYILEQLNGGYFPFSYRDLARLAAFQNRVFAAYARAHGLPFLDVAATMPFDPNLFFDAVHKTYPGERMQGWVTFLLLVPLIEQRLASGAWPKPVPTMPPTHPAFVVPPRLVPLDCGKPR</sequence>
<dbReference type="Proteomes" id="UP000321058">
    <property type="component" value="Unassembled WGS sequence"/>
</dbReference>